<organism evidence="2 3">
    <name type="scientific">Stephanodiscus triporus</name>
    <dbReference type="NCBI Taxonomy" id="2934178"/>
    <lineage>
        <taxon>Eukaryota</taxon>
        <taxon>Sar</taxon>
        <taxon>Stramenopiles</taxon>
        <taxon>Ochrophyta</taxon>
        <taxon>Bacillariophyta</taxon>
        <taxon>Coscinodiscophyceae</taxon>
        <taxon>Thalassiosirophycidae</taxon>
        <taxon>Stephanodiscales</taxon>
        <taxon>Stephanodiscaceae</taxon>
        <taxon>Stephanodiscus</taxon>
    </lineage>
</organism>
<dbReference type="PANTHER" id="PTHR30545:SF3">
    <property type="entry name" value="SUGAR FERMENTATION STIMULATION PROTEIN C-TERMINAL DOMAIN-CONTAINING PROTEIN"/>
    <property type="match status" value="1"/>
</dbReference>
<dbReference type="EMBL" id="JALLAZ020001441">
    <property type="protein sequence ID" value="KAL3774905.1"/>
    <property type="molecule type" value="Genomic_DNA"/>
</dbReference>
<proteinExistence type="predicted"/>
<dbReference type="Proteomes" id="UP001530315">
    <property type="component" value="Unassembled WGS sequence"/>
</dbReference>
<sequence>MVGESIAREVLKLGLLRGSLPLKNGFELGPVNDFDVSKESSPKKARTEKKELCTFNADALTTPESQPSASSLPNTKINLRQQVTLGDSRIDFQITLTQLLNGASHRVLFEVKNVVCADFESGTEPKLTGPGHCVVVAPPSTSSLNDKVGYQRKALFPWGRTRGQKFDGRSVVSERACKHLRNLQSLIEDDVTPVVLFIVNRSDCESVRACKEQCPVFAEVLEEVVKAGVKALAVRVRWTEDGQCFFDGIIPVLV</sequence>
<dbReference type="InterPro" id="IPR005224">
    <property type="entry name" value="SfsA"/>
</dbReference>
<dbReference type="Pfam" id="PF03749">
    <property type="entry name" value="SfsA"/>
    <property type="match status" value="1"/>
</dbReference>
<dbReference type="InterPro" id="IPR040452">
    <property type="entry name" value="SfsA_C"/>
</dbReference>
<dbReference type="AlphaFoldDB" id="A0ABD3NGC0"/>
<dbReference type="Gene3D" id="3.40.1350.60">
    <property type="match status" value="1"/>
</dbReference>
<reference evidence="2 3" key="1">
    <citation type="submission" date="2024-10" db="EMBL/GenBank/DDBJ databases">
        <title>Updated reference genomes for cyclostephanoid diatoms.</title>
        <authorList>
            <person name="Roberts W.R."/>
            <person name="Alverson A.J."/>
        </authorList>
    </citation>
    <scope>NUCLEOTIDE SEQUENCE [LARGE SCALE GENOMIC DNA]</scope>
    <source>
        <strain evidence="2 3">AJA276-08</strain>
    </source>
</reference>
<keyword evidence="3" id="KW-1185">Reference proteome</keyword>
<protein>
    <recommendedName>
        <fullName evidence="1">Sugar fermentation stimulation protein C-terminal domain-containing protein</fullName>
    </recommendedName>
</protein>
<dbReference type="PANTHER" id="PTHR30545">
    <property type="entry name" value="SUGAR FERMENTATION STIMULATION PROTEIN A"/>
    <property type="match status" value="1"/>
</dbReference>
<name>A0ABD3NGC0_9STRA</name>
<evidence type="ECO:0000313" key="2">
    <source>
        <dbReference type="EMBL" id="KAL3774905.1"/>
    </source>
</evidence>
<gene>
    <name evidence="2" type="ORF">ACHAW5_009124</name>
</gene>
<feature type="domain" description="Sugar fermentation stimulation protein C-terminal" evidence="1">
    <location>
        <begin position="172"/>
        <end position="241"/>
    </location>
</feature>
<evidence type="ECO:0000259" key="1">
    <source>
        <dbReference type="Pfam" id="PF03749"/>
    </source>
</evidence>
<accession>A0ABD3NGC0</accession>
<evidence type="ECO:0000313" key="3">
    <source>
        <dbReference type="Proteomes" id="UP001530315"/>
    </source>
</evidence>
<comment type="caution">
    <text evidence="2">The sequence shown here is derived from an EMBL/GenBank/DDBJ whole genome shotgun (WGS) entry which is preliminary data.</text>
</comment>